<evidence type="ECO:0000256" key="3">
    <source>
        <dbReference type="ARBA" id="ARBA00022679"/>
    </source>
</evidence>
<proteinExistence type="inferred from homology"/>
<accession>A0A2W5MID3</accession>
<sequence>MRATTCRACSTGSGRTRPGSPEVRGATLIVLAWNQWPLTRRCLDSLLDGAPAEASILVVDNGSTDETPQAIGAYADRVRYLRLPENLGFVRGMNAGIAAAPPDDDVVLLNNDLVFTQADWLDRLRDAAYAAPDHGIVGCRLLGGGDDDRLFHTGGFIEPEQLWGQQSESGLQELDIGQYGRTRRVQAVAFALAYIRRDCIDRIGVLDEAFHSYYEDTDYCLRAAEAGIASVIAGAVTLRHVQHGSTQDDGGFRARLWQDSRRAFAARWQARLGAQYRGTVLWQGTTAAPAAHAQLARKLVGRLDARGLRMAYAPVRREVLDAQDFRLELAARRALPASPDAALYCAAEPPQQAIVGRRRYALAFGDWDRVPAAWAEHYAQCDRVIVPDRFQAQAFASAGYARPIDVVPLGVDRDYFHTGVRAPRRPADRTVFLSIVEHLQRDAPGLLIAAFSAAFGADDPVELLIHVRPGDDEPALRAMIERAAAAPGAPRITAVFGWAFPAQQRAALIAAADVVVSAQRGAGWQPLAFEAVACGRPLIAPAYGSQQDLVDRYGHAVDYRMVADPAQRGALWAEVDVEALAARLREALDQRETWAAQALAQAEPFAAAHDLDASADRLLERLADAGTFAAPQAAPAPFRPVDLARPAGDQIVVLGMHRSGTSSVGGLLATLGAWPGPEERLLRGPDNPKGHYEHGELHMACVRRLAAAGGDWQQPPDTAPAAAVDAFRREAAAVLDTLEPRRPWFIKEPRLCLLVRELLPLLTRPVFVHVVRDPVEVAESLARRDGMPRHQALALWERYTVEAFNASLGQPRVLVDYAALVDAPFETARRLYDDLVALGVTGLAAPQADRVADWIEPGLRHGRSHPAALDVLTPSQRALHTAIADRSILSERDARPLPIARDGRSTRRAG</sequence>
<evidence type="ECO:0000259" key="4">
    <source>
        <dbReference type="Pfam" id="PF00535"/>
    </source>
</evidence>
<dbReference type="Pfam" id="PF13469">
    <property type="entry name" value="Sulfotransfer_3"/>
    <property type="match status" value="1"/>
</dbReference>
<dbReference type="Gene3D" id="3.40.50.2000">
    <property type="entry name" value="Glycogen Phosphorylase B"/>
    <property type="match status" value="1"/>
</dbReference>
<dbReference type="CDD" id="cd04186">
    <property type="entry name" value="GT_2_like_c"/>
    <property type="match status" value="1"/>
</dbReference>
<evidence type="ECO:0000313" key="5">
    <source>
        <dbReference type="EMBL" id="PZQ17353.1"/>
    </source>
</evidence>
<dbReference type="AlphaFoldDB" id="A0A2W5MID3"/>
<dbReference type="SUPFAM" id="SSF53448">
    <property type="entry name" value="Nucleotide-diphospho-sugar transferases"/>
    <property type="match status" value="1"/>
</dbReference>
<dbReference type="PANTHER" id="PTHR43179">
    <property type="entry name" value="RHAMNOSYLTRANSFERASE WBBL"/>
    <property type="match status" value="1"/>
</dbReference>
<dbReference type="InterPro" id="IPR001173">
    <property type="entry name" value="Glyco_trans_2-like"/>
</dbReference>
<gene>
    <name evidence="5" type="ORF">DI564_05955</name>
</gene>
<name>A0A2W5MID3_9GAMM</name>
<comment type="similarity">
    <text evidence="1">Belongs to the glycosyltransferase 2 family.</text>
</comment>
<dbReference type="Gene3D" id="3.40.50.300">
    <property type="entry name" value="P-loop containing nucleotide triphosphate hydrolases"/>
    <property type="match status" value="1"/>
</dbReference>
<feature type="domain" description="Glycosyltransferase 2-like" evidence="4">
    <location>
        <begin position="28"/>
        <end position="156"/>
    </location>
</feature>
<keyword evidence="2" id="KW-0328">Glycosyltransferase</keyword>
<dbReference type="Pfam" id="PF13692">
    <property type="entry name" value="Glyco_trans_1_4"/>
    <property type="match status" value="1"/>
</dbReference>
<comment type="caution">
    <text evidence="5">The sequence shown here is derived from an EMBL/GenBank/DDBJ whole genome shotgun (WGS) entry which is preliminary data.</text>
</comment>
<reference evidence="5 6" key="1">
    <citation type="submission" date="2017-08" db="EMBL/GenBank/DDBJ databases">
        <title>Infants hospitalized years apart are colonized by the same room-sourced microbial strains.</title>
        <authorList>
            <person name="Brooks B."/>
            <person name="Olm M.R."/>
            <person name="Firek B.A."/>
            <person name="Baker R."/>
            <person name="Thomas B.C."/>
            <person name="Morowitz M.J."/>
            <person name="Banfield J.F."/>
        </authorList>
    </citation>
    <scope>NUCLEOTIDE SEQUENCE [LARGE SCALE GENOMIC DNA]</scope>
    <source>
        <strain evidence="5">S2_005_003_R2_42</strain>
    </source>
</reference>
<organism evidence="5 6">
    <name type="scientific">Rhodanobacter denitrificans</name>
    <dbReference type="NCBI Taxonomy" id="666685"/>
    <lineage>
        <taxon>Bacteria</taxon>
        <taxon>Pseudomonadati</taxon>
        <taxon>Pseudomonadota</taxon>
        <taxon>Gammaproteobacteria</taxon>
        <taxon>Lysobacterales</taxon>
        <taxon>Rhodanobacteraceae</taxon>
        <taxon>Rhodanobacter</taxon>
    </lineage>
</organism>
<dbReference type="SUPFAM" id="SSF53756">
    <property type="entry name" value="UDP-Glycosyltransferase/glycogen phosphorylase"/>
    <property type="match status" value="1"/>
</dbReference>
<dbReference type="PANTHER" id="PTHR43179:SF12">
    <property type="entry name" value="GALACTOFURANOSYLTRANSFERASE GLFT2"/>
    <property type="match status" value="1"/>
</dbReference>
<dbReference type="SUPFAM" id="SSF52540">
    <property type="entry name" value="P-loop containing nucleoside triphosphate hydrolases"/>
    <property type="match status" value="1"/>
</dbReference>
<dbReference type="Gene3D" id="3.90.550.10">
    <property type="entry name" value="Spore Coat Polysaccharide Biosynthesis Protein SpsA, Chain A"/>
    <property type="match status" value="1"/>
</dbReference>
<evidence type="ECO:0000256" key="2">
    <source>
        <dbReference type="ARBA" id="ARBA00022676"/>
    </source>
</evidence>
<dbReference type="GO" id="GO:0016757">
    <property type="term" value="F:glycosyltransferase activity"/>
    <property type="evidence" value="ECO:0007669"/>
    <property type="project" value="UniProtKB-KW"/>
</dbReference>
<dbReference type="InterPro" id="IPR029044">
    <property type="entry name" value="Nucleotide-diphossugar_trans"/>
</dbReference>
<protein>
    <recommendedName>
        <fullName evidence="4">Glycosyltransferase 2-like domain-containing protein</fullName>
    </recommendedName>
</protein>
<dbReference type="Proteomes" id="UP000249046">
    <property type="component" value="Unassembled WGS sequence"/>
</dbReference>
<keyword evidence="3" id="KW-0808">Transferase</keyword>
<dbReference type="Pfam" id="PF00535">
    <property type="entry name" value="Glycos_transf_2"/>
    <property type="match status" value="1"/>
</dbReference>
<dbReference type="EMBL" id="QFPO01000004">
    <property type="protein sequence ID" value="PZQ17353.1"/>
    <property type="molecule type" value="Genomic_DNA"/>
</dbReference>
<evidence type="ECO:0000256" key="1">
    <source>
        <dbReference type="ARBA" id="ARBA00006739"/>
    </source>
</evidence>
<dbReference type="InterPro" id="IPR027417">
    <property type="entry name" value="P-loop_NTPase"/>
</dbReference>
<evidence type="ECO:0000313" key="6">
    <source>
        <dbReference type="Proteomes" id="UP000249046"/>
    </source>
</evidence>